<dbReference type="FunFam" id="1.10.510.10:FF:000947">
    <property type="entry name" value="serine/threonine-protein kinase OSR1"/>
    <property type="match status" value="1"/>
</dbReference>
<feature type="compositionally biased region" description="Pro residues" evidence="4">
    <location>
        <begin position="542"/>
        <end position="551"/>
    </location>
</feature>
<dbReference type="PROSITE" id="PS00107">
    <property type="entry name" value="PROTEIN_KINASE_ATP"/>
    <property type="match status" value="1"/>
</dbReference>
<dbReference type="Proteomes" id="UP000650833">
    <property type="component" value="Unassembled WGS sequence"/>
</dbReference>
<evidence type="ECO:0000256" key="2">
    <source>
        <dbReference type="PROSITE-ProRule" id="PRU10141"/>
    </source>
</evidence>
<evidence type="ECO:0000256" key="1">
    <source>
        <dbReference type="ARBA" id="ARBA00008874"/>
    </source>
</evidence>
<dbReference type="InterPro" id="IPR000719">
    <property type="entry name" value="Prot_kinase_dom"/>
</dbReference>
<dbReference type="PANTHER" id="PTHR48014">
    <property type="entry name" value="SERINE/THREONINE-PROTEIN KINASE FRAY2"/>
    <property type="match status" value="1"/>
</dbReference>
<dbReference type="Gene3D" id="1.10.510.10">
    <property type="entry name" value="Transferase(Phosphotransferase) domain 1"/>
    <property type="match status" value="1"/>
</dbReference>
<feature type="region of interest" description="Disordered" evidence="4">
    <location>
        <begin position="492"/>
        <end position="632"/>
    </location>
</feature>
<dbReference type="InterPro" id="IPR011009">
    <property type="entry name" value="Kinase-like_dom_sf"/>
</dbReference>
<dbReference type="SMART" id="SM00220">
    <property type="entry name" value="S_TKc"/>
    <property type="match status" value="1"/>
</dbReference>
<dbReference type="InterPro" id="IPR047173">
    <property type="entry name" value="STRAD_A/B-like"/>
</dbReference>
<name>A0A8H7VB27_9FUNG</name>
<dbReference type="GO" id="GO:0004672">
    <property type="term" value="F:protein kinase activity"/>
    <property type="evidence" value="ECO:0007669"/>
    <property type="project" value="InterPro"/>
</dbReference>
<protein>
    <recommendedName>
        <fullName evidence="5">Protein kinase domain-containing protein</fullName>
    </recommendedName>
</protein>
<keyword evidence="2" id="KW-0067">ATP-binding</keyword>
<dbReference type="EMBL" id="JAEPRC010000052">
    <property type="protein sequence ID" value="KAG2212197.1"/>
    <property type="molecule type" value="Genomic_DNA"/>
</dbReference>
<dbReference type="GO" id="GO:0005524">
    <property type="term" value="F:ATP binding"/>
    <property type="evidence" value="ECO:0007669"/>
    <property type="project" value="UniProtKB-UniRule"/>
</dbReference>
<sequence length="719" mass="81048">MFTVNGQFDHNGGGDVYSSVPKPILVNSPTLGTSMPQHTDSKKTVDSLKINLQNNNESFEQSQSSQTNMDDFEIKQPIGYGSSAMVYSAVYIPHNKRVAIKVIDLDMFERNQIDELRRETSLMALSKHPHVLRVYGSFVHGSKLYIVTPYMAVGSCLDIMKMSFPDGLDEISIATILKQALEGLAYLHKNGHIHRDVKAGNLLMDQDGSVLLADFGVSSSLMETGERGVRKTFVGTPCWMAPEVMEQADYDYKADIWSFGITAIELATGHAPFAKHPPLKVLMMTLNNDPPTLSRETNTNKFSRTFKEMIDTCMNKDPAKRPSSEKLLLHPFFKQAKKPEWLAKNLIADIPSIESRPIKKFPQKQVTSSNTDEWDFNDETTAVVAHPHQQIPELNPPKRHISFGHVVVRKPSSISQHHASESWSYSSSNFTSDNKISSVTSPPITNYSPPPRKGRALSDDFLIEASRIANSKHYNHLVDDASKQRSRFNLNRGRARHGSLHERTPTVTFSEETSKSNGKLLHRTISHEDNMNRKSRFTPQQSSPPPPPPPHLQAVPLSRNNSNISSGTTTSSTRENSTHSRSGDNSESRKIGRFELTSTSETTSRQQSYIEGNRDISPYSTTHSSNSSSISRGQKSIPIVYNQLNELLRQNESQKQLLTELFNMFEVPRAMIEQNKSQHELVSTIDSLEHQLQAYQRENLLLQRENETMRRQLDQLKNH</sequence>
<feature type="compositionally biased region" description="Basic and acidic residues" evidence="4">
    <location>
        <begin position="576"/>
        <end position="593"/>
    </location>
</feature>
<dbReference type="InterPro" id="IPR017441">
    <property type="entry name" value="Protein_kinase_ATP_BS"/>
</dbReference>
<dbReference type="Pfam" id="PF00069">
    <property type="entry name" value="Pkinase"/>
    <property type="match status" value="1"/>
</dbReference>
<feature type="coiled-coil region" evidence="3">
    <location>
        <begin position="641"/>
        <end position="719"/>
    </location>
</feature>
<feature type="compositionally biased region" description="Low complexity" evidence="4">
    <location>
        <begin position="419"/>
        <end position="432"/>
    </location>
</feature>
<organism evidence="6 7">
    <name type="scientific">Mucor plumbeus</name>
    <dbReference type="NCBI Taxonomy" id="97098"/>
    <lineage>
        <taxon>Eukaryota</taxon>
        <taxon>Fungi</taxon>
        <taxon>Fungi incertae sedis</taxon>
        <taxon>Mucoromycota</taxon>
        <taxon>Mucoromycotina</taxon>
        <taxon>Mucoromycetes</taxon>
        <taxon>Mucorales</taxon>
        <taxon>Mucorineae</taxon>
        <taxon>Mucoraceae</taxon>
        <taxon>Mucor</taxon>
    </lineage>
</organism>
<keyword evidence="3" id="KW-0175">Coiled coil</keyword>
<feature type="compositionally biased region" description="Low complexity" evidence="4">
    <location>
        <begin position="558"/>
        <end position="575"/>
    </location>
</feature>
<feature type="compositionally biased region" description="Low complexity" evidence="4">
    <location>
        <begin position="617"/>
        <end position="632"/>
    </location>
</feature>
<dbReference type="OrthoDB" id="248923at2759"/>
<keyword evidence="7" id="KW-1185">Reference proteome</keyword>
<accession>A0A8H7VB27</accession>
<reference evidence="6" key="1">
    <citation type="submission" date="2020-12" db="EMBL/GenBank/DDBJ databases">
        <title>Metabolic potential, ecology and presence of endohyphal bacteria is reflected in genomic diversity of Mucoromycotina.</title>
        <authorList>
            <person name="Muszewska A."/>
            <person name="Okrasinska A."/>
            <person name="Steczkiewicz K."/>
            <person name="Drgas O."/>
            <person name="Orlowska M."/>
            <person name="Perlinska-Lenart U."/>
            <person name="Aleksandrzak-Piekarczyk T."/>
            <person name="Szatraj K."/>
            <person name="Zielenkiewicz U."/>
            <person name="Pilsyk S."/>
            <person name="Malc E."/>
            <person name="Mieczkowski P."/>
            <person name="Kruszewska J.S."/>
            <person name="Biernat P."/>
            <person name="Pawlowska J."/>
        </authorList>
    </citation>
    <scope>NUCLEOTIDE SEQUENCE</scope>
    <source>
        <strain evidence="6">CBS 226.32</strain>
    </source>
</reference>
<feature type="binding site" evidence="2">
    <location>
        <position position="101"/>
    </location>
    <ligand>
        <name>ATP</name>
        <dbReference type="ChEBI" id="CHEBI:30616"/>
    </ligand>
</feature>
<dbReference type="PROSITE" id="PS50011">
    <property type="entry name" value="PROTEIN_KINASE_DOM"/>
    <property type="match status" value="1"/>
</dbReference>
<dbReference type="GO" id="GO:0043539">
    <property type="term" value="F:protein serine/threonine kinase activator activity"/>
    <property type="evidence" value="ECO:0007669"/>
    <property type="project" value="InterPro"/>
</dbReference>
<feature type="compositionally biased region" description="Polar residues" evidence="4">
    <location>
        <begin position="505"/>
        <end position="517"/>
    </location>
</feature>
<evidence type="ECO:0000256" key="4">
    <source>
        <dbReference type="SAM" id="MobiDB-lite"/>
    </source>
</evidence>
<keyword evidence="2" id="KW-0547">Nucleotide-binding</keyword>
<evidence type="ECO:0000256" key="3">
    <source>
        <dbReference type="SAM" id="Coils"/>
    </source>
</evidence>
<dbReference type="AlphaFoldDB" id="A0A8H7VB27"/>
<evidence type="ECO:0000259" key="5">
    <source>
        <dbReference type="PROSITE" id="PS50011"/>
    </source>
</evidence>
<dbReference type="PANTHER" id="PTHR48014:SF21">
    <property type="entry name" value="SERINE_THREONINE-PROTEIN KINASE FRAY2"/>
    <property type="match status" value="1"/>
</dbReference>
<gene>
    <name evidence="6" type="ORF">INT46_000398</name>
</gene>
<evidence type="ECO:0000313" key="7">
    <source>
        <dbReference type="Proteomes" id="UP000650833"/>
    </source>
</evidence>
<feature type="region of interest" description="Disordered" evidence="4">
    <location>
        <begin position="419"/>
        <end position="453"/>
    </location>
</feature>
<dbReference type="SUPFAM" id="SSF56112">
    <property type="entry name" value="Protein kinase-like (PK-like)"/>
    <property type="match status" value="1"/>
</dbReference>
<proteinExistence type="inferred from homology"/>
<feature type="compositionally biased region" description="Polar residues" evidence="4">
    <location>
        <begin position="433"/>
        <end position="447"/>
    </location>
</feature>
<comment type="similarity">
    <text evidence="1">Belongs to the protein kinase superfamily. STE Ser/Thr protein kinase family. STE20 subfamily.</text>
</comment>
<dbReference type="Gene3D" id="3.30.200.20">
    <property type="entry name" value="Phosphorylase Kinase, domain 1"/>
    <property type="match status" value="1"/>
</dbReference>
<feature type="compositionally biased region" description="Low complexity" evidence="4">
    <location>
        <begin position="597"/>
        <end position="608"/>
    </location>
</feature>
<comment type="caution">
    <text evidence="6">The sequence shown here is derived from an EMBL/GenBank/DDBJ whole genome shotgun (WGS) entry which is preliminary data.</text>
</comment>
<feature type="domain" description="Protein kinase" evidence="5">
    <location>
        <begin position="72"/>
        <end position="333"/>
    </location>
</feature>
<evidence type="ECO:0000313" key="6">
    <source>
        <dbReference type="EMBL" id="KAG2212197.1"/>
    </source>
</evidence>